<dbReference type="AlphaFoldDB" id="A0A9K3IMG9"/>
<dbReference type="Proteomes" id="UP000215914">
    <property type="component" value="Unassembled WGS sequence"/>
</dbReference>
<gene>
    <name evidence="1" type="ORF">HanXRQr2_Chr07g0301321</name>
</gene>
<protein>
    <submittedName>
        <fullName evidence="1">Uncharacterized protein</fullName>
    </submittedName>
</protein>
<name>A0A9K3IMG9_HELAN</name>
<dbReference type="EMBL" id="MNCJ02000322">
    <property type="protein sequence ID" value="KAF5799154.1"/>
    <property type="molecule type" value="Genomic_DNA"/>
</dbReference>
<evidence type="ECO:0000313" key="1">
    <source>
        <dbReference type="EMBL" id="KAF5799154.1"/>
    </source>
</evidence>
<evidence type="ECO:0000313" key="2">
    <source>
        <dbReference type="Proteomes" id="UP000215914"/>
    </source>
</evidence>
<reference evidence="1" key="2">
    <citation type="submission" date="2020-06" db="EMBL/GenBank/DDBJ databases">
        <title>Helianthus annuus Genome sequencing and assembly Release 2.</title>
        <authorList>
            <person name="Gouzy J."/>
            <person name="Langlade N."/>
            <person name="Munos S."/>
        </authorList>
    </citation>
    <scope>NUCLEOTIDE SEQUENCE</scope>
    <source>
        <tissue evidence="1">Leaves</tissue>
    </source>
</reference>
<sequence length="93" mass="10990">MDVLLRRRVTVKRRNSGQHYVQNHAGTPHINLLVVLSTGQNLRRHIIRCTYDSGHHSGITHRKPLRRSEIRKLQFASRIKQNVIRLNITMRYT</sequence>
<proteinExistence type="predicted"/>
<organism evidence="1 2">
    <name type="scientific">Helianthus annuus</name>
    <name type="common">Common sunflower</name>
    <dbReference type="NCBI Taxonomy" id="4232"/>
    <lineage>
        <taxon>Eukaryota</taxon>
        <taxon>Viridiplantae</taxon>
        <taxon>Streptophyta</taxon>
        <taxon>Embryophyta</taxon>
        <taxon>Tracheophyta</taxon>
        <taxon>Spermatophyta</taxon>
        <taxon>Magnoliopsida</taxon>
        <taxon>eudicotyledons</taxon>
        <taxon>Gunneridae</taxon>
        <taxon>Pentapetalae</taxon>
        <taxon>asterids</taxon>
        <taxon>campanulids</taxon>
        <taxon>Asterales</taxon>
        <taxon>Asteraceae</taxon>
        <taxon>Asteroideae</taxon>
        <taxon>Heliantheae alliance</taxon>
        <taxon>Heliantheae</taxon>
        <taxon>Helianthus</taxon>
    </lineage>
</organism>
<reference evidence="1" key="1">
    <citation type="journal article" date="2017" name="Nature">
        <title>The sunflower genome provides insights into oil metabolism, flowering and Asterid evolution.</title>
        <authorList>
            <person name="Badouin H."/>
            <person name="Gouzy J."/>
            <person name="Grassa C.J."/>
            <person name="Murat F."/>
            <person name="Staton S.E."/>
            <person name="Cottret L."/>
            <person name="Lelandais-Briere C."/>
            <person name="Owens G.L."/>
            <person name="Carrere S."/>
            <person name="Mayjonade B."/>
            <person name="Legrand L."/>
            <person name="Gill N."/>
            <person name="Kane N.C."/>
            <person name="Bowers J.E."/>
            <person name="Hubner S."/>
            <person name="Bellec A."/>
            <person name="Berard A."/>
            <person name="Berges H."/>
            <person name="Blanchet N."/>
            <person name="Boniface M.C."/>
            <person name="Brunel D."/>
            <person name="Catrice O."/>
            <person name="Chaidir N."/>
            <person name="Claudel C."/>
            <person name="Donnadieu C."/>
            <person name="Faraut T."/>
            <person name="Fievet G."/>
            <person name="Helmstetter N."/>
            <person name="King M."/>
            <person name="Knapp S.J."/>
            <person name="Lai Z."/>
            <person name="Le Paslier M.C."/>
            <person name="Lippi Y."/>
            <person name="Lorenzon L."/>
            <person name="Mandel J.R."/>
            <person name="Marage G."/>
            <person name="Marchand G."/>
            <person name="Marquand E."/>
            <person name="Bret-Mestries E."/>
            <person name="Morien E."/>
            <person name="Nambeesan S."/>
            <person name="Nguyen T."/>
            <person name="Pegot-Espagnet P."/>
            <person name="Pouilly N."/>
            <person name="Raftis F."/>
            <person name="Sallet E."/>
            <person name="Schiex T."/>
            <person name="Thomas J."/>
            <person name="Vandecasteele C."/>
            <person name="Vares D."/>
            <person name="Vear F."/>
            <person name="Vautrin S."/>
            <person name="Crespi M."/>
            <person name="Mangin B."/>
            <person name="Burke J.M."/>
            <person name="Salse J."/>
            <person name="Munos S."/>
            <person name="Vincourt P."/>
            <person name="Rieseberg L.H."/>
            <person name="Langlade N.B."/>
        </authorList>
    </citation>
    <scope>NUCLEOTIDE SEQUENCE</scope>
    <source>
        <tissue evidence="1">Leaves</tissue>
    </source>
</reference>
<keyword evidence="2" id="KW-1185">Reference proteome</keyword>
<dbReference type="Gramene" id="mRNA:HanXRQr2_Chr07g0301321">
    <property type="protein sequence ID" value="mRNA:HanXRQr2_Chr07g0301321"/>
    <property type="gene ID" value="HanXRQr2_Chr07g0301321"/>
</dbReference>
<comment type="caution">
    <text evidence="1">The sequence shown here is derived from an EMBL/GenBank/DDBJ whole genome shotgun (WGS) entry which is preliminary data.</text>
</comment>
<accession>A0A9K3IMG9</accession>